<accession>A0ABS5ZNB2</accession>
<dbReference type="InterPro" id="IPR011836">
    <property type="entry name" value="YhdP"/>
</dbReference>
<keyword evidence="4" id="KW-1185">Reference proteome</keyword>
<dbReference type="EMBL" id="JABELD010000030">
    <property type="protein sequence ID" value="MBU2738118.1"/>
    <property type="molecule type" value="Genomic_DNA"/>
</dbReference>
<organism evidence="3 4">
    <name type="scientific">Acidithiobacillus concretivorus</name>
    <dbReference type="NCBI Taxonomy" id="3063952"/>
    <lineage>
        <taxon>Bacteria</taxon>
        <taxon>Pseudomonadati</taxon>
        <taxon>Pseudomonadota</taxon>
        <taxon>Acidithiobacillia</taxon>
        <taxon>Acidithiobacillales</taxon>
        <taxon>Acidithiobacillaceae</taxon>
        <taxon>Acidithiobacillus</taxon>
    </lineage>
</organism>
<reference evidence="3 4" key="1">
    <citation type="journal article" date="2021" name="ISME J.">
        <title>Genomic evolution of the class Acidithiobacillia: deep-branching Proteobacteria living in extreme acidic conditions.</title>
        <authorList>
            <person name="Moya-Beltran A."/>
            <person name="Beard S."/>
            <person name="Rojas-Villalobos C."/>
            <person name="Issotta F."/>
            <person name="Gallardo Y."/>
            <person name="Ulloa R."/>
            <person name="Giaveno A."/>
            <person name="Degli Esposti M."/>
            <person name="Johnson D.B."/>
            <person name="Quatrini R."/>
        </authorList>
    </citation>
    <scope>NUCLEOTIDE SEQUENCE [LARGE SCALE GENOMIC DNA]</scope>
    <source>
        <strain evidence="3 4">ATCC 19703</strain>
    </source>
</reference>
<feature type="transmembrane region" description="Helical" evidence="1">
    <location>
        <begin position="25"/>
        <end position="49"/>
    </location>
</feature>
<dbReference type="PANTHER" id="PTHR38690:SF1">
    <property type="entry name" value="PROTEASE"/>
    <property type="match status" value="1"/>
</dbReference>
<keyword evidence="1" id="KW-1133">Transmembrane helix</keyword>
<evidence type="ECO:0000256" key="1">
    <source>
        <dbReference type="SAM" id="Phobius"/>
    </source>
</evidence>
<evidence type="ECO:0000313" key="4">
    <source>
        <dbReference type="Proteomes" id="UP001197028"/>
    </source>
</evidence>
<feature type="domain" description="YhdP central" evidence="2">
    <location>
        <begin position="30"/>
        <end position="1223"/>
    </location>
</feature>
<dbReference type="InterPro" id="IPR025263">
    <property type="entry name" value="YhdP_central"/>
</dbReference>
<dbReference type="RefSeq" id="WP_215863123.1">
    <property type="nucleotide sequence ID" value="NZ_JABELD010000030.1"/>
</dbReference>
<sequence>MADAHADAPHQAGLRQSLHRLAVGFARISAVLVAALLLLVFAAYLLFIYRPELLRDYLRSTLVAHFSEPVQLSAIRTGWKGGPTIQFQHLLIGSAAHPDLSLNDVNLRFFVLPLFAGDLMARKLDVASGSVKLLKNAQGHWQLAGLKPGQSNGSFKLKLDPARLQIQHFLIELPDHHHSTDLHLQWLSTGGLRPNMQVHLDWSQGGSLEYSGAARSIFGQPARSAGNGQWALHNLPLAWLHALDGRFPALQGMLNAEGSLVWQGGLPSALDGHFQWKHPDFSGQKSTGVAGQLRWQGRAHSGQLEIAQISGISAQPLSALLRLHWQGRLQGDLSAKRLPVQLVMDIGGPLLVPHWQNGHQSFWHGSLRDMQVHFVKNRNAQKLGWQLQTRLDDLDIPALGKGPRLDGLSGYLDFQPQQFNLHLQSRQLNVFWPRYFAHPWVLQKVSGNISGHWNAQQWSLQAAPVFVHGPGDLQLIASIDPQQLHLQARLQHMPVRDINTFLPNQGILPALRRWLSRAFISGTLAKADLRWQGPWQHLPKNRQHEHLNLQAHFQNVHLHYAPRWPDAEHLDAHLQWTGNALTVRSHGDISGIPVRDAQVSIGHLDTAQASPLYAKINTPLAMAKLLPYLRQTPILSHAQNLPLQLSGEGQLQLALKVPFHHEKTRVQGVLALQKAGMKIGNWQAESISGPIHFQRDAIRAKNLQGQFVGGPAQLSVQAKELDQQADLQMQLQGALQAGQLPLPQSWQSRLHGVIPYQVSATLENGRLRLLGEARLQRSRSTLPAPFNWNYADASPVSISGRGFWHRAFDLTVHAAQGQARLGWKGAGRHWQWRAAALRLGAGPLPKMPDYGVRIDGQGKVLPVDEWFALLPKGGLGGSLPSTRFDLHWQQVQLLGQVWQHTRMQGAARGRNGNLHWRSPQSAGKLTYQAARGPAQAAAIHLNVQKLVLSPAQTKPLQSAPPASGLPSAPAWAAGSPLDLDAHMHHLDWRGHLANDVTLQAKRSPRGWQLSALKGEWLDSHWDLSGTWQPLDGGRTTVQGTVQSHNIGPALEAVGMNSLEYGQARYTGKISWPGPPWKWNVQHLQGTIQSNIKNGRLKKMGTDVSWLVYANPTTLLKDLLTLDYRPLFGEGLFFDALSARFVLGKGLARSQDIRLSSSALAMHGAGTLDMVDQQMNLNLQVYPLQSFDWLLGHFPLLGPALFGDSGKVLKLNYRAQGSWEHPMVTRISSSSAKDK</sequence>
<evidence type="ECO:0000313" key="3">
    <source>
        <dbReference type="EMBL" id="MBU2738118.1"/>
    </source>
</evidence>
<gene>
    <name evidence="3" type="ORF">HJG40_04770</name>
</gene>
<comment type="caution">
    <text evidence="3">The sequence shown here is derived from an EMBL/GenBank/DDBJ whole genome shotgun (WGS) entry which is preliminary data.</text>
</comment>
<evidence type="ECO:0000259" key="2">
    <source>
        <dbReference type="Pfam" id="PF13116"/>
    </source>
</evidence>
<keyword evidence="1" id="KW-0472">Membrane</keyword>
<dbReference type="Proteomes" id="UP001197028">
    <property type="component" value="Unassembled WGS sequence"/>
</dbReference>
<keyword evidence="1" id="KW-0812">Transmembrane</keyword>
<name>A0ABS5ZNB2_9PROT</name>
<protein>
    <recommendedName>
        <fullName evidence="2">YhdP central domain-containing protein</fullName>
    </recommendedName>
</protein>
<dbReference type="Pfam" id="PF13116">
    <property type="entry name" value="YhdP"/>
    <property type="match status" value="1"/>
</dbReference>
<dbReference type="PANTHER" id="PTHR38690">
    <property type="entry name" value="PROTEASE-RELATED"/>
    <property type="match status" value="1"/>
</dbReference>
<proteinExistence type="predicted"/>